<gene>
    <name evidence="1" type="ORF">GF359_00755</name>
</gene>
<dbReference type="Proteomes" id="UP000630660">
    <property type="component" value="Unassembled WGS sequence"/>
</dbReference>
<accession>A0A9D5K7F2</accession>
<dbReference type="EMBL" id="WJKJ01000022">
    <property type="protein sequence ID" value="MBD3363723.1"/>
    <property type="molecule type" value="Genomic_DNA"/>
</dbReference>
<evidence type="ECO:0000313" key="2">
    <source>
        <dbReference type="Proteomes" id="UP000630660"/>
    </source>
</evidence>
<dbReference type="Pfam" id="PF12675">
    <property type="entry name" value="DUF3795"/>
    <property type="match status" value="1"/>
</dbReference>
<dbReference type="AlphaFoldDB" id="A0A9D5K7F2"/>
<reference evidence="1" key="1">
    <citation type="submission" date="2019-11" db="EMBL/GenBank/DDBJ databases">
        <title>Microbial mats filling the niche in hypersaline microbial mats.</title>
        <authorList>
            <person name="Wong H.L."/>
            <person name="Macleod F.I."/>
            <person name="White R.A. III"/>
            <person name="Burns B.P."/>
        </authorList>
    </citation>
    <scope>NUCLEOTIDE SEQUENCE</scope>
    <source>
        <strain evidence="1">Bin_327</strain>
    </source>
</reference>
<evidence type="ECO:0000313" key="1">
    <source>
        <dbReference type="EMBL" id="MBD3363723.1"/>
    </source>
</evidence>
<comment type="caution">
    <text evidence="1">The sequence shown here is derived from an EMBL/GenBank/DDBJ whole genome shotgun (WGS) entry which is preliminary data.</text>
</comment>
<dbReference type="InterPro" id="IPR024227">
    <property type="entry name" value="DUF3795"/>
</dbReference>
<organism evidence="1 2">
    <name type="scientific">candidate division WOR-3 bacterium</name>
    <dbReference type="NCBI Taxonomy" id="2052148"/>
    <lineage>
        <taxon>Bacteria</taxon>
        <taxon>Bacteria division WOR-3</taxon>
    </lineage>
</organism>
<proteinExistence type="predicted"/>
<sequence>MAEELRGTCGVDCTKCDVYHATLTDDDKLRTKCLPAWQKTAKEHWGKELTLADINCKGCIGTEEAIFSPTYCPMPRCAKKRGFTSCGQCPDWKTCGWLSMLHADCPEAREYLLSQE</sequence>
<name>A0A9D5K7F2_UNCW3</name>
<protein>
    <submittedName>
        <fullName evidence="1">DUF3795 domain-containing protein</fullName>
    </submittedName>
</protein>